<dbReference type="EMBL" id="KB365718">
    <property type="protein sequence ID" value="ELV11115.1"/>
    <property type="molecule type" value="Genomic_DNA"/>
</dbReference>
<sequence length="106" mass="11440">MAWSLLLLTLLAHCTGSWAQSMLTQLPSVFGALGERVTLSCIGSSNNVAGYYVHWYQQFSGMAPRLLIYDNSNWPSGIADGFSDSKSGMAASLAISELQAWGEGIY</sequence>
<dbReference type="Proteomes" id="UP000011518">
    <property type="component" value="Unassembled WGS sequence"/>
</dbReference>
<dbReference type="InterPro" id="IPR013783">
    <property type="entry name" value="Ig-like_fold"/>
</dbReference>
<dbReference type="PANTHER" id="PTHR23267">
    <property type="entry name" value="IMMUNOGLOBULIN LIGHT CHAIN"/>
    <property type="match status" value="1"/>
</dbReference>
<name>L8Y814_TUPCH</name>
<reference evidence="4" key="1">
    <citation type="submission" date="2012-07" db="EMBL/GenBank/DDBJ databases">
        <title>Genome of the Chinese tree shrew, a rising model animal genetically related to primates.</title>
        <authorList>
            <person name="Zhang G."/>
            <person name="Fan Y."/>
            <person name="Yao Y."/>
            <person name="Huang Z."/>
        </authorList>
    </citation>
    <scope>NUCLEOTIDE SEQUENCE [LARGE SCALE GENOMIC DNA]</scope>
</reference>
<evidence type="ECO:0000259" key="2">
    <source>
        <dbReference type="Pfam" id="PF07686"/>
    </source>
</evidence>
<proteinExistence type="predicted"/>
<feature type="signal peptide" evidence="1">
    <location>
        <begin position="1"/>
        <end position="19"/>
    </location>
</feature>
<protein>
    <submittedName>
        <fullName evidence="3">Ig lambda chain V-I region BL2</fullName>
    </submittedName>
</protein>
<dbReference type="STRING" id="246437.L8Y814"/>
<evidence type="ECO:0000256" key="1">
    <source>
        <dbReference type="SAM" id="SignalP"/>
    </source>
</evidence>
<dbReference type="Pfam" id="PF07686">
    <property type="entry name" value="V-set"/>
    <property type="match status" value="1"/>
</dbReference>
<keyword evidence="1" id="KW-0732">Signal</keyword>
<dbReference type="InterPro" id="IPR013106">
    <property type="entry name" value="Ig_V-set"/>
</dbReference>
<dbReference type="Gene3D" id="2.60.40.10">
    <property type="entry name" value="Immunoglobulins"/>
    <property type="match status" value="1"/>
</dbReference>
<feature type="chain" id="PRO_5003998798" evidence="1">
    <location>
        <begin position="20"/>
        <end position="106"/>
    </location>
</feature>
<dbReference type="SUPFAM" id="SSF48726">
    <property type="entry name" value="Immunoglobulin"/>
    <property type="match status" value="1"/>
</dbReference>
<dbReference type="InterPro" id="IPR050150">
    <property type="entry name" value="IgV_Light_Chain"/>
</dbReference>
<gene>
    <name evidence="3" type="ORF">TREES_T100010240</name>
</gene>
<organism evidence="3 4">
    <name type="scientific">Tupaia chinensis</name>
    <name type="common">Chinese tree shrew</name>
    <name type="synonym">Tupaia belangeri chinensis</name>
    <dbReference type="NCBI Taxonomy" id="246437"/>
    <lineage>
        <taxon>Eukaryota</taxon>
        <taxon>Metazoa</taxon>
        <taxon>Chordata</taxon>
        <taxon>Craniata</taxon>
        <taxon>Vertebrata</taxon>
        <taxon>Euteleostomi</taxon>
        <taxon>Mammalia</taxon>
        <taxon>Eutheria</taxon>
        <taxon>Euarchontoglires</taxon>
        <taxon>Scandentia</taxon>
        <taxon>Tupaiidae</taxon>
        <taxon>Tupaia</taxon>
    </lineage>
</organism>
<evidence type="ECO:0000313" key="3">
    <source>
        <dbReference type="EMBL" id="ELV11115.1"/>
    </source>
</evidence>
<evidence type="ECO:0000313" key="4">
    <source>
        <dbReference type="Proteomes" id="UP000011518"/>
    </source>
</evidence>
<reference evidence="4" key="2">
    <citation type="journal article" date="2013" name="Nat. Commun.">
        <title>Genome of the Chinese tree shrew.</title>
        <authorList>
            <person name="Fan Y."/>
            <person name="Huang Z.Y."/>
            <person name="Cao C.C."/>
            <person name="Chen C.S."/>
            <person name="Chen Y.X."/>
            <person name="Fan D.D."/>
            <person name="He J."/>
            <person name="Hou H.L."/>
            <person name="Hu L."/>
            <person name="Hu X.T."/>
            <person name="Jiang X.T."/>
            <person name="Lai R."/>
            <person name="Lang Y.S."/>
            <person name="Liang B."/>
            <person name="Liao S.G."/>
            <person name="Mu D."/>
            <person name="Ma Y.Y."/>
            <person name="Niu Y.Y."/>
            <person name="Sun X.Q."/>
            <person name="Xia J.Q."/>
            <person name="Xiao J."/>
            <person name="Xiong Z.Q."/>
            <person name="Xu L."/>
            <person name="Yang L."/>
            <person name="Zhang Y."/>
            <person name="Zhao W."/>
            <person name="Zhao X.D."/>
            <person name="Zheng Y.T."/>
            <person name="Zhou J.M."/>
            <person name="Zhu Y.B."/>
            <person name="Zhang G.J."/>
            <person name="Wang J."/>
            <person name="Yao Y.G."/>
        </authorList>
    </citation>
    <scope>NUCLEOTIDE SEQUENCE [LARGE SCALE GENOMIC DNA]</scope>
</reference>
<feature type="domain" description="Immunoglobulin V-set" evidence="2">
    <location>
        <begin position="28"/>
        <end position="106"/>
    </location>
</feature>
<keyword evidence="4" id="KW-1185">Reference proteome</keyword>
<dbReference type="InterPro" id="IPR036179">
    <property type="entry name" value="Ig-like_dom_sf"/>
</dbReference>
<dbReference type="InParanoid" id="L8Y814"/>
<dbReference type="AlphaFoldDB" id="L8Y814"/>
<accession>L8Y814</accession>